<dbReference type="AlphaFoldDB" id="A0A2H0BWJ5"/>
<dbReference type="PROSITE" id="PS50005">
    <property type="entry name" value="TPR"/>
    <property type="match status" value="1"/>
</dbReference>
<dbReference type="SUPFAM" id="SSF48452">
    <property type="entry name" value="TPR-like"/>
    <property type="match status" value="1"/>
</dbReference>
<dbReference type="InterPro" id="IPR011990">
    <property type="entry name" value="TPR-like_helical_dom_sf"/>
</dbReference>
<feature type="repeat" description="TPR" evidence="1">
    <location>
        <begin position="315"/>
        <end position="348"/>
    </location>
</feature>
<keyword evidence="1" id="KW-0802">TPR repeat</keyword>
<dbReference type="Proteomes" id="UP000231246">
    <property type="component" value="Unassembled WGS sequence"/>
</dbReference>
<dbReference type="InterPro" id="IPR019734">
    <property type="entry name" value="TPR_rpt"/>
</dbReference>
<evidence type="ECO:0000313" key="3">
    <source>
        <dbReference type="Proteomes" id="UP000231246"/>
    </source>
</evidence>
<organism evidence="2 3">
    <name type="scientific">Candidatus Roizmanbacteria bacterium CG22_combo_CG10-13_8_21_14_all_38_20</name>
    <dbReference type="NCBI Taxonomy" id="1974862"/>
    <lineage>
        <taxon>Bacteria</taxon>
        <taxon>Candidatus Roizmaniibacteriota</taxon>
    </lineage>
</organism>
<name>A0A2H0BWJ5_9BACT</name>
<reference evidence="2 3" key="1">
    <citation type="submission" date="2017-09" db="EMBL/GenBank/DDBJ databases">
        <title>Depth-based differentiation of microbial function through sediment-hosted aquifers and enrichment of novel symbionts in the deep terrestrial subsurface.</title>
        <authorList>
            <person name="Probst A.J."/>
            <person name="Ladd B."/>
            <person name="Jarett J.K."/>
            <person name="Geller-Mcgrath D.E."/>
            <person name="Sieber C.M."/>
            <person name="Emerson J.B."/>
            <person name="Anantharaman K."/>
            <person name="Thomas B.C."/>
            <person name="Malmstrom R."/>
            <person name="Stieglmeier M."/>
            <person name="Klingl A."/>
            <person name="Woyke T."/>
            <person name="Ryan C.M."/>
            <person name="Banfield J.F."/>
        </authorList>
    </citation>
    <scope>NUCLEOTIDE SEQUENCE [LARGE SCALE GENOMIC DNA]</scope>
    <source>
        <strain evidence="2">CG22_combo_CG10-13_8_21_14_all_38_20</strain>
    </source>
</reference>
<proteinExistence type="predicted"/>
<dbReference type="Gene3D" id="1.25.40.10">
    <property type="entry name" value="Tetratricopeptide repeat domain"/>
    <property type="match status" value="1"/>
</dbReference>
<sequence>MTILDKNYLRFQFRDRIYRSNGSEFQSFFEEVMRKAFSDFKKIKPSGKEGDGGNDGYVPSKGIYYQVYAPIKPEESDSDAASKLKKDFEKKLKEKWESILDIKKYYFAFNDKYLGTTIKIKKALSELKEKNKNIKFNSFTAQDLEDVFFTLKEEQILSLGFDVDSTKALKVVRDYLEKLEIDLDRDNTTFVIRTLENIKEIAEALSNNDLSLELDILEARTLHKTEQIALAKEYYKSLCKRYPNDSRPFLYLAEIYLNERDLSKNKSLLDQAEKISVSYWLLELEKLIRMYATNEKVDLSSVKESTFPSDPRVKANFYRIYSGFYAESGDYTNADSFIEKTIKLNPDKFSSYDAKLSILERRYFAEEDKDKRLELVESFLSEVESIETKIQSWGEIGPRNKAIICFRKFNAFRMREDLPAVEQCAKDCFELILKCHFDHTIDNLLVGILTFIELPESDLKKLFDYLDKAQKQISDDLAKRLIFQFSLKGTLFTDGKEYFAKHKNKKFVDFISDLADKKYDAILSFLADDSLFAVAIANIAKHDSELRLKIIESLPNDGSVQKDKLLLLLSYDEGDMDKAFDLLKGFDLSEMGYLESRQVLKIAQSKKAWDFTIVLLENLLQHEKDPKLVLQLRLDLFTANFNLDKFREAAQTGEEILADKLQLSFLSDRNKESLLGQTILSKINRGEFEPAKQLLESYPTLITSHDFVLGVKVDVYLKNNDAQRALEAIVEGVRLIKTPNPEQYARLFLYFTEIGNRMDLPLTSLESVIKNSFVKLKDQDQWYFIGEDEELDATKIVPKDDLYQLFLGKKIGESIEFEEKYRATKRKHEIELIFPVERYILWQCRHFAEKLTVEKRWKGMEIIDVPSTADGGIDPKYLIARLEDDKKSRGDFFDMYSQKRLPLAFLAVNQGGLPGAIGAIQMEQKGYIHFSSGDLDEINQQKEIAKRIICGEKFYIDGTSALVLSETGLLADIYQHLSGLTVPQSVITLLLEINDKFRVVPGQAGNMAYSQGRLVFSSVDPEKRRKIRSNFLEAIKLLESKPENVEAISKANKTGEFSERGIEPALSDACILAQRDQFLVLTEDFTYLKVNELETKKTAPVYCSAFSLVRVLYEMGEIGFDKYLAFFSYLASYRFRFLPITVEDIEKSVFGDGDIKAFAPENIRLFNFPLTLSEDYGVPFDRAFPVVGRFLVKILMDDALVPEMVDKIFVEILETFPTKNKKELGQMFLTVSVRVINNIQKRMVVSTKVQEKVDSLTRLIEIYDGEGIIIPQ</sequence>
<gene>
    <name evidence="2" type="ORF">COW99_00715</name>
</gene>
<comment type="caution">
    <text evidence="2">The sequence shown here is derived from an EMBL/GenBank/DDBJ whole genome shotgun (WGS) entry which is preliminary data.</text>
</comment>
<accession>A0A2H0BWJ5</accession>
<evidence type="ECO:0000256" key="1">
    <source>
        <dbReference type="PROSITE-ProRule" id="PRU00339"/>
    </source>
</evidence>
<evidence type="ECO:0000313" key="2">
    <source>
        <dbReference type="EMBL" id="PIP62053.1"/>
    </source>
</evidence>
<dbReference type="EMBL" id="PCTA01000004">
    <property type="protein sequence ID" value="PIP62053.1"/>
    <property type="molecule type" value="Genomic_DNA"/>
</dbReference>
<protein>
    <submittedName>
        <fullName evidence="2">Uncharacterized protein</fullName>
    </submittedName>
</protein>